<dbReference type="EMBL" id="JACNEP010000004">
    <property type="protein sequence ID" value="MBC3765571.1"/>
    <property type="molecule type" value="Genomic_DNA"/>
</dbReference>
<dbReference type="InterPro" id="IPR001509">
    <property type="entry name" value="Epimerase_deHydtase"/>
</dbReference>
<name>A0A8J6IRQ8_9ALTE</name>
<feature type="domain" description="NAD-dependent epimerase/dehydratase" evidence="3">
    <location>
        <begin position="12"/>
        <end position="234"/>
    </location>
</feature>
<sequence>MNSMARYKNKRVLVTGASGFIGEHLCRYLVEQGAQVIGVYRTNMIDIAGVKGVRTDLTNESQVHNLVEEVKPEFVFHLASEVHGKRDVQYVTSTLHNNLVATVNLLTALELAGGCQRIILAQSQEEISSSGETNGSQPVIPCSPYAASKVAATAYGNMFYQLYQLPVVMARIFMVYGPGQKDLSKLVPYSILCLLKGKSPLISSGTRLVDWIYVEDVVTGLLTMGLQHGIEGKTLDLGSGESQSIRGVIEQLIAVADTEITAEFGAGAGRKHEVEPVADIKHTAQWLHWQPQTTLSQGLANTVGFYRQQLSGGYGNE</sequence>
<proteinExistence type="inferred from homology"/>
<dbReference type="Pfam" id="PF01370">
    <property type="entry name" value="Epimerase"/>
    <property type="match status" value="1"/>
</dbReference>
<protein>
    <submittedName>
        <fullName evidence="4">NAD(P)-dependent oxidoreductase</fullName>
    </submittedName>
</protein>
<dbReference type="AlphaFoldDB" id="A0A8J6IRQ8"/>
<reference evidence="4" key="1">
    <citation type="journal article" date="2018" name="Int. J. Syst. Evol. Microbiol.">
        <title>Neptunicella marina gen. nov., sp. nov., isolated from surface seawater.</title>
        <authorList>
            <person name="Liu X."/>
            <person name="Lai Q."/>
            <person name="Du Y."/>
            <person name="Zhang X."/>
            <person name="Liu Z."/>
            <person name="Sun F."/>
            <person name="Shao Z."/>
        </authorList>
    </citation>
    <scope>NUCLEOTIDE SEQUENCE</scope>
    <source>
        <strain evidence="4">S27-2</strain>
    </source>
</reference>
<gene>
    <name evidence="4" type="ORF">H8B19_06760</name>
</gene>
<reference evidence="4" key="2">
    <citation type="submission" date="2020-08" db="EMBL/GenBank/DDBJ databases">
        <authorList>
            <person name="Lai Q."/>
        </authorList>
    </citation>
    <scope>NUCLEOTIDE SEQUENCE</scope>
    <source>
        <strain evidence="4">S27-2</strain>
    </source>
</reference>
<comment type="similarity">
    <text evidence="2">Belongs to the NAD(P)-dependent epimerase/dehydratase family.</text>
</comment>
<comment type="pathway">
    <text evidence="1">Bacterial outer membrane biogenesis; LPS O-antigen biosynthesis.</text>
</comment>
<evidence type="ECO:0000259" key="3">
    <source>
        <dbReference type="Pfam" id="PF01370"/>
    </source>
</evidence>
<dbReference type="SUPFAM" id="SSF51735">
    <property type="entry name" value="NAD(P)-binding Rossmann-fold domains"/>
    <property type="match status" value="1"/>
</dbReference>
<evidence type="ECO:0000256" key="1">
    <source>
        <dbReference type="ARBA" id="ARBA00005125"/>
    </source>
</evidence>
<organism evidence="4 5">
    <name type="scientific">Neptunicella marina</name>
    <dbReference type="NCBI Taxonomy" id="2125989"/>
    <lineage>
        <taxon>Bacteria</taxon>
        <taxon>Pseudomonadati</taxon>
        <taxon>Pseudomonadota</taxon>
        <taxon>Gammaproteobacteria</taxon>
        <taxon>Alteromonadales</taxon>
        <taxon>Alteromonadaceae</taxon>
        <taxon>Neptunicella</taxon>
    </lineage>
</organism>
<dbReference type="Gene3D" id="3.40.50.720">
    <property type="entry name" value="NAD(P)-binding Rossmann-like Domain"/>
    <property type="match status" value="1"/>
</dbReference>
<evidence type="ECO:0000256" key="2">
    <source>
        <dbReference type="ARBA" id="ARBA00007637"/>
    </source>
</evidence>
<evidence type="ECO:0000313" key="4">
    <source>
        <dbReference type="EMBL" id="MBC3765571.1"/>
    </source>
</evidence>
<comment type="caution">
    <text evidence="4">The sequence shown here is derived from an EMBL/GenBank/DDBJ whole genome shotgun (WGS) entry which is preliminary data.</text>
</comment>
<evidence type="ECO:0000313" key="5">
    <source>
        <dbReference type="Proteomes" id="UP000601768"/>
    </source>
</evidence>
<dbReference type="InterPro" id="IPR036291">
    <property type="entry name" value="NAD(P)-bd_dom_sf"/>
</dbReference>
<dbReference type="Proteomes" id="UP000601768">
    <property type="component" value="Unassembled WGS sequence"/>
</dbReference>
<keyword evidence="5" id="KW-1185">Reference proteome</keyword>
<dbReference type="RefSeq" id="WP_186506042.1">
    <property type="nucleotide sequence ID" value="NZ_JACNEP010000004.1"/>
</dbReference>
<dbReference type="PANTHER" id="PTHR43000">
    <property type="entry name" value="DTDP-D-GLUCOSE 4,6-DEHYDRATASE-RELATED"/>
    <property type="match status" value="1"/>
</dbReference>
<accession>A0A8J6IRQ8</accession>